<sequence>MDWRSICAPAQASLLESIPAEWRIDINSYHDLADVTRVPLTCGVLSQKQIAITNLTVTELAKRIRLRELRATEVLTAFAARAAIAHQLVFCLTDWFYLEALEDAKRLDAILERGDQPLGPLHGVPVALKDTYSVKGRITTRGYVVNKVNPIASPHDSSVVRIIREAGAVFFCRTAMPQTGFILETVSNLWGRTLNPYNRRLGAGGSSGGDAALIAMKGCPIAPSTDAGGSIRVPAAFNGLYGIRPTAMRVPKNLWEGTMSGQMAIRDSAGPICHSMNDIRLFTRLLVTNEQARYDTNAVPVPWRQVNLAPKLCIGIMKWDHVVMPHPPVLRAIEHAKQVLLASGHEVIDFEHPFDCWDVVRCYFDIQFQDGGEATTSIINASGEPVVPAFTHLLKVYNAKHHLASEVMKLHLKMRAFKAVFADTWEGTKKKTSSGRPMDALVCPVAPSAGIPHDFNIYWGYTCIWNILDYPSTVLPIPNFTITPESDPPNLNYEPVYNHTYDKANQDMYDPILFSNQPTTIQVVSRPFDDEELVEISLVIDKELHRHSGNLYE</sequence>
<dbReference type="EMBL" id="KZ805576">
    <property type="protein sequence ID" value="PVH93638.1"/>
    <property type="molecule type" value="Genomic_DNA"/>
</dbReference>
<evidence type="ECO:0000256" key="1">
    <source>
        <dbReference type="ARBA" id="ARBA00009199"/>
    </source>
</evidence>
<evidence type="ECO:0000259" key="4">
    <source>
        <dbReference type="Pfam" id="PF01425"/>
    </source>
</evidence>
<dbReference type="STRING" id="97972.A0A2V1D6H8"/>
<proteinExistence type="inferred from homology"/>
<feature type="active site" description="Charge relay system" evidence="3">
    <location>
        <position position="206"/>
    </location>
</feature>
<accession>A0A2V1D6H8</accession>
<dbReference type="OrthoDB" id="3787804at2759"/>
<feature type="active site" description="Acyl-ester intermediate" evidence="3">
    <location>
        <position position="230"/>
    </location>
</feature>
<dbReference type="AlphaFoldDB" id="A0A2V1D6H8"/>
<evidence type="ECO:0000313" key="6">
    <source>
        <dbReference type="Proteomes" id="UP000244855"/>
    </source>
</evidence>
<protein>
    <submittedName>
        <fullName evidence="5">Amidase</fullName>
    </submittedName>
</protein>
<evidence type="ECO:0000256" key="2">
    <source>
        <dbReference type="ARBA" id="ARBA00022801"/>
    </source>
</evidence>
<dbReference type="PANTHER" id="PTHR46072">
    <property type="entry name" value="AMIDASE-RELATED-RELATED"/>
    <property type="match status" value="1"/>
</dbReference>
<gene>
    <name evidence="5" type="ORF">DM02DRAFT_603700</name>
</gene>
<dbReference type="InterPro" id="IPR023631">
    <property type="entry name" value="Amidase_dom"/>
</dbReference>
<keyword evidence="2" id="KW-0378">Hydrolase</keyword>
<feature type="domain" description="Amidase" evidence="4">
    <location>
        <begin position="73"/>
        <end position="533"/>
    </location>
</feature>
<reference evidence="5 6" key="1">
    <citation type="journal article" date="2018" name="Sci. Rep.">
        <title>Comparative genomics provides insights into the lifestyle and reveals functional heterogeneity of dark septate endophytic fungi.</title>
        <authorList>
            <person name="Knapp D.G."/>
            <person name="Nemeth J.B."/>
            <person name="Barry K."/>
            <person name="Hainaut M."/>
            <person name="Henrissat B."/>
            <person name="Johnson J."/>
            <person name="Kuo A."/>
            <person name="Lim J.H.P."/>
            <person name="Lipzen A."/>
            <person name="Nolan M."/>
            <person name="Ohm R.A."/>
            <person name="Tamas L."/>
            <person name="Grigoriev I.V."/>
            <person name="Spatafora J.W."/>
            <person name="Nagy L.G."/>
            <person name="Kovacs G.M."/>
        </authorList>
    </citation>
    <scope>NUCLEOTIDE SEQUENCE [LARGE SCALE GENOMIC DNA]</scope>
    <source>
        <strain evidence="5 6">DSE2036</strain>
    </source>
</reference>
<dbReference type="Gene3D" id="3.90.1300.10">
    <property type="entry name" value="Amidase signature (AS) domain"/>
    <property type="match status" value="1"/>
</dbReference>
<dbReference type="GO" id="GO:0016787">
    <property type="term" value="F:hydrolase activity"/>
    <property type="evidence" value="ECO:0007669"/>
    <property type="project" value="UniProtKB-KW"/>
</dbReference>
<feature type="active site" description="Charge relay system" evidence="3">
    <location>
        <position position="129"/>
    </location>
</feature>
<dbReference type="SUPFAM" id="SSF75304">
    <property type="entry name" value="Amidase signature (AS) enzymes"/>
    <property type="match status" value="1"/>
</dbReference>
<name>A0A2V1D6H8_9PLEO</name>
<evidence type="ECO:0000256" key="3">
    <source>
        <dbReference type="PIRSR" id="PIRSR001221-1"/>
    </source>
</evidence>
<dbReference type="Proteomes" id="UP000244855">
    <property type="component" value="Unassembled WGS sequence"/>
</dbReference>
<organism evidence="5 6">
    <name type="scientific">Periconia macrospinosa</name>
    <dbReference type="NCBI Taxonomy" id="97972"/>
    <lineage>
        <taxon>Eukaryota</taxon>
        <taxon>Fungi</taxon>
        <taxon>Dikarya</taxon>
        <taxon>Ascomycota</taxon>
        <taxon>Pezizomycotina</taxon>
        <taxon>Dothideomycetes</taxon>
        <taxon>Pleosporomycetidae</taxon>
        <taxon>Pleosporales</taxon>
        <taxon>Massarineae</taxon>
        <taxon>Periconiaceae</taxon>
        <taxon>Periconia</taxon>
    </lineage>
</organism>
<dbReference type="InterPro" id="IPR036928">
    <property type="entry name" value="AS_sf"/>
</dbReference>
<keyword evidence="6" id="KW-1185">Reference proteome</keyword>
<evidence type="ECO:0000313" key="5">
    <source>
        <dbReference type="EMBL" id="PVH93638.1"/>
    </source>
</evidence>
<dbReference type="Pfam" id="PF01425">
    <property type="entry name" value="Amidase"/>
    <property type="match status" value="1"/>
</dbReference>
<dbReference type="PIRSF" id="PIRSF001221">
    <property type="entry name" value="Amidase_fungi"/>
    <property type="match status" value="1"/>
</dbReference>
<comment type="similarity">
    <text evidence="1">Belongs to the amidase family.</text>
</comment>